<keyword evidence="1" id="KW-0472">Membrane</keyword>
<dbReference type="EMBL" id="BLLB01000002">
    <property type="protein sequence ID" value="GFH00364.1"/>
    <property type="molecule type" value="Genomic_DNA"/>
</dbReference>
<evidence type="ECO:0000313" key="3">
    <source>
        <dbReference type="Proteomes" id="UP000465304"/>
    </source>
</evidence>
<comment type="caution">
    <text evidence="2">The sequence shown here is derived from an EMBL/GenBank/DDBJ whole genome shotgun (WGS) entry which is preliminary data.</text>
</comment>
<sequence length="70" mass="7516">MTVGSQEGLCGDLPYELGKPSSRTGFEVSAGLAENRGGGEASTRTVTNRVGLYFGLMQILFNLSWVLYVI</sequence>
<evidence type="ECO:0000256" key="1">
    <source>
        <dbReference type="SAM" id="Phobius"/>
    </source>
</evidence>
<name>A0A7I9ZHG1_9MYCO</name>
<accession>A0A7I9ZHG1</accession>
<dbReference type="AlphaFoldDB" id="A0A7I9ZHG1"/>
<keyword evidence="3" id="KW-1185">Reference proteome</keyword>
<protein>
    <submittedName>
        <fullName evidence="2">Uncharacterized protein</fullName>
    </submittedName>
</protein>
<keyword evidence="1" id="KW-1133">Transmembrane helix</keyword>
<evidence type="ECO:0000313" key="2">
    <source>
        <dbReference type="EMBL" id="GFH00364.1"/>
    </source>
</evidence>
<organism evidence="2 3">
    <name type="scientific">Mycolicibacterium hippocampi</name>
    <dbReference type="NCBI Taxonomy" id="659824"/>
    <lineage>
        <taxon>Bacteria</taxon>
        <taxon>Bacillati</taxon>
        <taxon>Actinomycetota</taxon>
        <taxon>Actinomycetes</taxon>
        <taxon>Mycobacteriales</taxon>
        <taxon>Mycobacteriaceae</taxon>
        <taxon>Mycolicibacterium</taxon>
    </lineage>
</organism>
<gene>
    <name evidence="2" type="ORF">MHIP_08470</name>
</gene>
<keyword evidence="1" id="KW-0812">Transmembrane</keyword>
<dbReference type="Proteomes" id="UP000465304">
    <property type="component" value="Unassembled WGS sequence"/>
</dbReference>
<reference evidence="2 3" key="1">
    <citation type="journal article" date="2019" name="Emerg. Microbes Infect.">
        <title>Comprehensive subspecies identification of 175 nontuberculous mycobacteria species based on 7547 genomic profiles.</title>
        <authorList>
            <person name="Matsumoto Y."/>
            <person name="Kinjo T."/>
            <person name="Motooka D."/>
            <person name="Nabeya D."/>
            <person name="Jung N."/>
            <person name="Uechi K."/>
            <person name="Horii T."/>
            <person name="Iida T."/>
            <person name="Fujita J."/>
            <person name="Nakamura S."/>
        </authorList>
    </citation>
    <scope>NUCLEOTIDE SEQUENCE [LARGE SCALE GENOMIC DNA]</scope>
    <source>
        <strain evidence="2 3">JCM 30996</strain>
    </source>
</reference>
<feature type="transmembrane region" description="Helical" evidence="1">
    <location>
        <begin position="50"/>
        <end position="69"/>
    </location>
</feature>
<proteinExistence type="predicted"/>